<evidence type="ECO:0000313" key="2">
    <source>
        <dbReference type="Proteomes" id="UP001157502"/>
    </source>
</evidence>
<proteinExistence type="predicted"/>
<comment type="caution">
    <text evidence="1">The sequence shown here is derived from an EMBL/GenBank/DDBJ whole genome shotgun (WGS) entry which is preliminary data.</text>
</comment>
<keyword evidence="2" id="KW-1185">Reference proteome</keyword>
<gene>
    <name evidence="1" type="ORF">DPEC_G00346990</name>
</gene>
<organism evidence="1 2">
    <name type="scientific">Dallia pectoralis</name>
    <name type="common">Alaska blackfish</name>
    <dbReference type="NCBI Taxonomy" id="75939"/>
    <lineage>
        <taxon>Eukaryota</taxon>
        <taxon>Metazoa</taxon>
        <taxon>Chordata</taxon>
        <taxon>Craniata</taxon>
        <taxon>Vertebrata</taxon>
        <taxon>Euteleostomi</taxon>
        <taxon>Actinopterygii</taxon>
        <taxon>Neopterygii</taxon>
        <taxon>Teleostei</taxon>
        <taxon>Protacanthopterygii</taxon>
        <taxon>Esociformes</taxon>
        <taxon>Umbridae</taxon>
        <taxon>Dallia</taxon>
    </lineage>
</organism>
<protein>
    <submittedName>
        <fullName evidence="1">Uncharacterized protein</fullName>
    </submittedName>
</protein>
<name>A0ACC2F4C5_DALPE</name>
<accession>A0ACC2F4C5</accession>
<dbReference type="EMBL" id="CM055762">
    <property type="protein sequence ID" value="KAJ7986070.1"/>
    <property type="molecule type" value="Genomic_DNA"/>
</dbReference>
<sequence>MDYVGGRVMDDSRCFIIYVLVTNLDRKKLERRIPTALRFRLRVSLERLFLYAHIWSEQSDGRGHLSATSPQKLPAGACLTHLTHGIAGAPSFT</sequence>
<reference evidence="1" key="1">
    <citation type="submission" date="2021-05" db="EMBL/GenBank/DDBJ databases">
        <authorList>
            <person name="Pan Q."/>
            <person name="Jouanno E."/>
            <person name="Zahm M."/>
            <person name="Klopp C."/>
            <person name="Cabau C."/>
            <person name="Louis A."/>
            <person name="Berthelot C."/>
            <person name="Parey E."/>
            <person name="Roest Crollius H."/>
            <person name="Montfort J."/>
            <person name="Robinson-Rechavi M."/>
            <person name="Bouchez O."/>
            <person name="Lampietro C."/>
            <person name="Lopez Roques C."/>
            <person name="Donnadieu C."/>
            <person name="Postlethwait J."/>
            <person name="Bobe J."/>
            <person name="Dillon D."/>
            <person name="Chandos A."/>
            <person name="von Hippel F."/>
            <person name="Guiguen Y."/>
        </authorList>
    </citation>
    <scope>NUCLEOTIDE SEQUENCE</scope>
    <source>
        <strain evidence="1">YG-Jan2019</strain>
    </source>
</reference>
<evidence type="ECO:0000313" key="1">
    <source>
        <dbReference type="EMBL" id="KAJ7986070.1"/>
    </source>
</evidence>
<dbReference type="Proteomes" id="UP001157502">
    <property type="component" value="Chromosome 35"/>
</dbReference>